<reference evidence="1" key="1">
    <citation type="journal article" date="2021" name="Proc. Natl. Acad. Sci. U.S.A.">
        <title>A Catalog of Tens of Thousands of Viruses from Human Metagenomes Reveals Hidden Associations with Chronic Diseases.</title>
        <authorList>
            <person name="Tisza M.J."/>
            <person name="Buck C.B."/>
        </authorList>
    </citation>
    <scope>NUCLEOTIDE SEQUENCE</scope>
    <source>
        <strain evidence="1">Ctx9V1</strain>
    </source>
</reference>
<dbReference type="EMBL" id="BK059093">
    <property type="protein sequence ID" value="DAE29176.1"/>
    <property type="molecule type" value="Genomic_DNA"/>
</dbReference>
<evidence type="ECO:0000313" key="1">
    <source>
        <dbReference type="EMBL" id="DAE29176.1"/>
    </source>
</evidence>
<name>A0A8S5RCR9_9VIRU</name>
<protein>
    <submittedName>
        <fullName evidence="1">Uncharacterized protein</fullName>
    </submittedName>
</protein>
<proteinExistence type="predicted"/>
<accession>A0A8S5RCR9</accession>
<organism evidence="1">
    <name type="scientific">virus sp. ctx9V1</name>
    <dbReference type="NCBI Taxonomy" id="2828001"/>
    <lineage>
        <taxon>Viruses</taxon>
    </lineage>
</organism>
<sequence length="42" mass="4603">MSLDGLNSPIHTLNSARVGTQNISVGSTVYLWHTNFDEKKGN</sequence>